<dbReference type="GO" id="GO:0006886">
    <property type="term" value="P:intracellular protein transport"/>
    <property type="evidence" value="ECO:0007669"/>
    <property type="project" value="UniProtKB-UniRule"/>
</dbReference>
<name>T2M4L6_HYDVU</name>
<dbReference type="EMBL" id="HAAD01000623">
    <property type="protein sequence ID" value="CDG66855.1"/>
    <property type="molecule type" value="mRNA"/>
</dbReference>
<protein>
    <submittedName>
        <fullName evidence="7">Vacuolar protein sorting-associated protein 18 homolog</fullName>
    </submittedName>
</protein>
<evidence type="ECO:0000256" key="3">
    <source>
        <dbReference type="ARBA" id="ARBA00022771"/>
    </source>
</evidence>
<feature type="repeat" description="CHCR" evidence="5">
    <location>
        <begin position="432"/>
        <end position="587"/>
    </location>
</feature>
<dbReference type="GO" id="GO:0030674">
    <property type="term" value="F:protein-macromolecule adaptor activity"/>
    <property type="evidence" value="ECO:0007669"/>
    <property type="project" value="TreeGrafter"/>
</dbReference>
<keyword evidence="4" id="KW-0862">Zinc</keyword>
<dbReference type="PROSITE" id="PS50236">
    <property type="entry name" value="CHCR"/>
    <property type="match status" value="2"/>
</dbReference>
<dbReference type="GO" id="GO:0006904">
    <property type="term" value="P:vesicle docking involved in exocytosis"/>
    <property type="evidence" value="ECO:0007669"/>
    <property type="project" value="TreeGrafter"/>
</dbReference>
<gene>
    <name evidence="7" type="primary">VPS18</name>
</gene>
<dbReference type="InterPro" id="IPR058919">
    <property type="entry name" value="Pep3/Vps18_RING_C"/>
</dbReference>
<keyword evidence="2" id="KW-0479">Metal-binding</keyword>
<dbReference type="GO" id="GO:0007040">
    <property type="term" value="P:lysosome organization"/>
    <property type="evidence" value="ECO:0007669"/>
    <property type="project" value="TreeGrafter"/>
</dbReference>
<evidence type="ECO:0000256" key="2">
    <source>
        <dbReference type="ARBA" id="ARBA00022723"/>
    </source>
</evidence>
<dbReference type="InterPro" id="IPR000547">
    <property type="entry name" value="Clathrin_H-chain/VPS_repeat"/>
</dbReference>
<evidence type="ECO:0000259" key="6">
    <source>
        <dbReference type="Pfam" id="PF26148"/>
    </source>
</evidence>
<dbReference type="InterPro" id="IPR013083">
    <property type="entry name" value="Znf_RING/FYVE/PHD"/>
</dbReference>
<dbReference type="AlphaFoldDB" id="T2M4L6"/>
<dbReference type="PANTHER" id="PTHR23323:SF26">
    <property type="entry name" value="VACUOLAR PROTEIN SORTING-ASSOCIATED PROTEIN 18 HOMOLOG"/>
    <property type="match status" value="1"/>
</dbReference>
<feature type="domain" description="Pep3/Vps18 RING C-terminal" evidence="6">
    <location>
        <begin position="665"/>
        <end position="702"/>
    </location>
</feature>
<evidence type="ECO:0000256" key="5">
    <source>
        <dbReference type="PROSITE-ProRule" id="PRU01006"/>
    </source>
</evidence>
<keyword evidence="3" id="KW-0863">Zinc-finger</keyword>
<dbReference type="Gene3D" id="3.30.40.10">
    <property type="entry name" value="Zinc/RING finger domain, C3HC4 (zinc finger)"/>
    <property type="match status" value="1"/>
</dbReference>
<evidence type="ECO:0000313" key="7">
    <source>
        <dbReference type="EMBL" id="CDG66855.1"/>
    </source>
</evidence>
<dbReference type="PANTHER" id="PTHR23323">
    <property type="entry name" value="VACUOLAR PROTEIN SORTING-ASSOCIATED PROTEIN"/>
    <property type="match status" value="1"/>
</dbReference>
<dbReference type="Pfam" id="PF26148">
    <property type="entry name" value="VPS18_RING_C"/>
    <property type="match status" value="1"/>
</dbReference>
<proteinExistence type="evidence at transcript level"/>
<dbReference type="OrthoDB" id="1845386at2759"/>
<sequence length="965" mass="111112">MIAAVAVDDTRNQWEWQHYLYQEYHFRVQQAKEVDLDIGSVCYEPKYALRLCSENKKDQAAVLIYSAMGLFEEAVDLALKTDIEKAKLYADKPENDDQLKKKLWLKIARHVVDQQQDIGRAMELLKECQLLKIEDILPFFPDFVTIDRFKDAICDSLEEYNKHINNLRKSMMHGTMIGLRSDSIRKTLWAFSESSIFQYHIHQESRDVWKLLLNKNEFDLAKEYCKHNRAQMDLVLRKQAESLFNEKKYVQAAATYALTLNSFEDVVLKFLDVNDNEALKMFLQKKIGNLKPADKTQLTMLVIWLFEIYLNQLGLLRDSGEPSEAYDVIQDDFRKFFSQSRIKNCLEQNKNVIYDLLSSHSDAENMIYFATQMKDYRRVIQHRIQQNNYYGALDVLRKQTEENQQYQSDLFEQFSPILMQHIPKQLVDVWKLRDLDPKKLIPALVTQTQKNDTKSLSYAIDYLEHCVYKLNNQEKAIHNYLISLYCKLDDEVPLLRYLNGQSEDIGSVCYEPKYALRLCSENKKDQAAVLIYSAMGLFEEAVDLALKTDIEKAKLYADKPENDDQLKKKLWLKIARHVVDQQQDIGRAMELLKECQLLKIEDILPFFPDFVTIDRFKDAICDSLEEYNKHINNLRKSMMDATESAKLVRTEIQDIRNRYGVISGQENCAVCYYPLVTRSFYYFPCTHVFHSDCLVEQIILNSFHFRTKIDGLYAKLASLTSSNASSLEKTRNSQTLKDAIKTVVQQLCKIWAKARIPTSEHRSIVRKTEALLERYRNISKNKSCGEPAQQEVQCGIKEEEKKRKSKEYLEIEKELLSSSDSSSKVDNAISSDEDYMEKSPSISKCAKVSALDVIPSALASALDRTNVSDRKAAYILTAAIQTYGDGDISKLPISHSNAAAFSSKGPLVIHIDGKLLPTILGKPKKVDYRAVLVSGLETEKLLAIPKVAKGTVEFIANATMVVISD</sequence>
<dbReference type="GO" id="GO:0030897">
    <property type="term" value="C:HOPS complex"/>
    <property type="evidence" value="ECO:0007669"/>
    <property type="project" value="TreeGrafter"/>
</dbReference>
<comment type="subcellular location">
    <subcellularLocation>
        <location evidence="1">Late endosome membrane</location>
        <topology evidence="1">Peripheral membrane protein</topology>
        <orientation evidence="1">Cytoplasmic side</orientation>
    </subcellularLocation>
</comment>
<organism evidence="7">
    <name type="scientific">Hydra vulgaris</name>
    <name type="common">Hydra</name>
    <name type="synonym">Hydra attenuata</name>
    <dbReference type="NCBI Taxonomy" id="6087"/>
    <lineage>
        <taxon>Eukaryota</taxon>
        <taxon>Metazoa</taxon>
        <taxon>Cnidaria</taxon>
        <taxon>Hydrozoa</taxon>
        <taxon>Hydroidolina</taxon>
        <taxon>Anthoathecata</taxon>
        <taxon>Aplanulata</taxon>
        <taxon>Hydridae</taxon>
        <taxon>Hydra</taxon>
    </lineage>
</organism>
<dbReference type="GO" id="GO:0031902">
    <property type="term" value="C:late endosome membrane"/>
    <property type="evidence" value="ECO:0007669"/>
    <property type="project" value="UniProtKB-SubCell"/>
</dbReference>
<dbReference type="GO" id="GO:0008270">
    <property type="term" value="F:zinc ion binding"/>
    <property type="evidence" value="ECO:0007669"/>
    <property type="project" value="UniProtKB-KW"/>
</dbReference>
<feature type="repeat" description="CHCR" evidence="5">
    <location>
        <begin position="1"/>
        <end position="120"/>
    </location>
</feature>
<feature type="non-terminal residue" evidence="7">
    <location>
        <position position="1"/>
    </location>
</feature>
<dbReference type="CDD" id="cd16462">
    <property type="entry name" value="RING-H2_Pep3p-like"/>
    <property type="match status" value="1"/>
</dbReference>
<dbReference type="Pfam" id="PF00637">
    <property type="entry name" value="Clathrin"/>
    <property type="match status" value="1"/>
</dbReference>
<evidence type="ECO:0000256" key="4">
    <source>
        <dbReference type="ARBA" id="ARBA00022833"/>
    </source>
</evidence>
<dbReference type="SUPFAM" id="SSF57850">
    <property type="entry name" value="RING/U-box"/>
    <property type="match status" value="1"/>
</dbReference>
<dbReference type="SMART" id="SM00299">
    <property type="entry name" value="CLH"/>
    <property type="match status" value="1"/>
</dbReference>
<dbReference type="GO" id="GO:0048284">
    <property type="term" value="P:organelle fusion"/>
    <property type="evidence" value="ECO:0007669"/>
    <property type="project" value="TreeGrafter"/>
</dbReference>
<dbReference type="GO" id="GO:0007032">
    <property type="term" value="P:endosome organization"/>
    <property type="evidence" value="ECO:0007669"/>
    <property type="project" value="TreeGrafter"/>
</dbReference>
<dbReference type="GO" id="GO:0008333">
    <property type="term" value="P:endosome to lysosome transport"/>
    <property type="evidence" value="ECO:0007669"/>
    <property type="project" value="TreeGrafter"/>
</dbReference>
<dbReference type="InterPro" id="IPR055358">
    <property type="entry name" value="CHCR"/>
</dbReference>
<accession>T2M4L6</accession>
<evidence type="ECO:0000256" key="1">
    <source>
        <dbReference type="ARBA" id="ARBA00004492"/>
    </source>
</evidence>
<reference evidence="7" key="1">
    <citation type="journal article" date="2013" name="Genome Biol. Evol.">
        <title>Punctuated emergences of genetic and phenotypic innovations in eumetazoan, bilaterian, euteleostome, and hominidae ancestors.</title>
        <authorList>
            <person name="Wenger Y."/>
            <person name="Galliot B."/>
        </authorList>
    </citation>
    <scope>NUCLEOTIDE SEQUENCE</scope>
    <source>
        <tissue evidence="7">Whole animals</tissue>
    </source>
</reference>